<name>A0A427AWY6_ENSVE</name>
<keyword evidence="1" id="KW-0472">Membrane</keyword>
<dbReference type="Proteomes" id="UP000287651">
    <property type="component" value="Unassembled WGS sequence"/>
</dbReference>
<organism evidence="2 3">
    <name type="scientific">Ensete ventricosum</name>
    <name type="common">Abyssinian banana</name>
    <name type="synonym">Musa ensete</name>
    <dbReference type="NCBI Taxonomy" id="4639"/>
    <lineage>
        <taxon>Eukaryota</taxon>
        <taxon>Viridiplantae</taxon>
        <taxon>Streptophyta</taxon>
        <taxon>Embryophyta</taxon>
        <taxon>Tracheophyta</taxon>
        <taxon>Spermatophyta</taxon>
        <taxon>Magnoliopsida</taxon>
        <taxon>Liliopsida</taxon>
        <taxon>Zingiberales</taxon>
        <taxon>Musaceae</taxon>
        <taxon>Ensete</taxon>
    </lineage>
</organism>
<sequence length="67" mass="7563">MDLPPPFRRGEMAAEADGFPPIVSRQITAALPSRSRHLISLYCSASIIKWVISFLSFITATICRLRW</sequence>
<gene>
    <name evidence="2" type="ORF">B296_00005324</name>
</gene>
<protein>
    <submittedName>
        <fullName evidence="2">Uncharacterized protein</fullName>
    </submittedName>
</protein>
<feature type="transmembrane region" description="Helical" evidence="1">
    <location>
        <begin position="39"/>
        <end position="63"/>
    </location>
</feature>
<dbReference type="EMBL" id="AMZH03001073">
    <property type="protein sequence ID" value="RRT80741.1"/>
    <property type="molecule type" value="Genomic_DNA"/>
</dbReference>
<reference evidence="2 3" key="1">
    <citation type="journal article" date="2014" name="Agronomy (Basel)">
        <title>A Draft Genome Sequence for Ensete ventricosum, the Drought-Tolerant Tree Against Hunger.</title>
        <authorList>
            <person name="Harrison J."/>
            <person name="Moore K.A."/>
            <person name="Paszkiewicz K."/>
            <person name="Jones T."/>
            <person name="Grant M."/>
            <person name="Ambacheew D."/>
            <person name="Muzemil S."/>
            <person name="Studholme D.J."/>
        </authorList>
    </citation>
    <scope>NUCLEOTIDE SEQUENCE [LARGE SCALE GENOMIC DNA]</scope>
</reference>
<proteinExistence type="predicted"/>
<keyword evidence="1" id="KW-1133">Transmembrane helix</keyword>
<evidence type="ECO:0000313" key="2">
    <source>
        <dbReference type="EMBL" id="RRT80741.1"/>
    </source>
</evidence>
<comment type="caution">
    <text evidence="2">The sequence shown here is derived from an EMBL/GenBank/DDBJ whole genome shotgun (WGS) entry which is preliminary data.</text>
</comment>
<dbReference type="AlphaFoldDB" id="A0A427AWY6"/>
<evidence type="ECO:0000313" key="3">
    <source>
        <dbReference type="Proteomes" id="UP000287651"/>
    </source>
</evidence>
<accession>A0A427AWY6</accession>
<keyword evidence="1" id="KW-0812">Transmembrane</keyword>
<evidence type="ECO:0000256" key="1">
    <source>
        <dbReference type="SAM" id="Phobius"/>
    </source>
</evidence>